<dbReference type="RefSeq" id="WP_144572993.1">
    <property type="nucleotide sequence ID" value="NZ_VLKG01000014.1"/>
</dbReference>
<keyword evidence="2" id="KW-0808">Transferase</keyword>
<feature type="domain" description="Polymerase nucleotidyl transferase" evidence="1">
    <location>
        <begin position="22"/>
        <end position="85"/>
    </location>
</feature>
<evidence type="ECO:0000313" key="2">
    <source>
        <dbReference type="EMBL" id="TWH64004.1"/>
    </source>
</evidence>
<dbReference type="AlphaFoldDB" id="A0A562HZM3"/>
<dbReference type="Gene3D" id="3.30.460.10">
    <property type="entry name" value="Beta Polymerase, domain 2"/>
    <property type="match status" value="1"/>
</dbReference>
<dbReference type="GO" id="GO:0016779">
    <property type="term" value="F:nucleotidyltransferase activity"/>
    <property type="evidence" value="ECO:0007669"/>
    <property type="project" value="InterPro"/>
</dbReference>
<accession>A0A562HZM3</accession>
<evidence type="ECO:0000313" key="3">
    <source>
        <dbReference type="Proteomes" id="UP000319627"/>
    </source>
</evidence>
<dbReference type="InterPro" id="IPR043519">
    <property type="entry name" value="NT_sf"/>
</dbReference>
<dbReference type="OrthoDB" id="1275217at2"/>
<evidence type="ECO:0000259" key="1">
    <source>
        <dbReference type="Pfam" id="PF01909"/>
    </source>
</evidence>
<dbReference type="Pfam" id="PF01909">
    <property type="entry name" value="NTP_transf_2"/>
    <property type="match status" value="1"/>
</dbReference>
<reference evidence="2 3" key="1">
    <citation type="submission" date="2019-07" db="EMBL/GenBank/DDBJ databases">
        <title>Genomic Encyclopedia of Type Strains, Phase I: the one thousand microbial genomes (KMG-I) project.</title>
        <authorList>
            <person name="Kyrpides N."/>
        </authorList>
    </citation>
    <scope>NUCLEOTIDE SEQUENCE [LARGE SCALE GENOMIC DNA]</scope>
    <source>
        <strain evidence="2 3">DSM 375</strain>
    </source>
</reference>
<proteinExistence type="predicted"/>
<protein>
    <submittedName>
        <fullName evidence="2">Nucleotidyltransferase-like protein</fullName>
    </submittedName>
</protein>
<organism evidence="2 3">
    <name type="scientific">Azomonas agilis</name>
    <dbReference type="NCBI Taxonomy" id="116849"/>
    <lineage>
        <taxon>Bacteria</taxon>
        <taxon>Pseudomonadati</taxon>
        <taxon>Pseudomonadota</taxon>
        <taxon>Gammaproteobacteria</taxon>
        <taxon>Pseudomonadales</taxon>
        <taxon>Pseudomonadaceae</taxon>
        <taxon>Azomonas</taxon>
    </lineage>
</organism>
<dbReference type="SUPFAM" id="SSF81301">
    <property type="entry name" value="Nucleotidyltransferase"/>
    <property type="match status" value="1"/>
</dbReference>
<dbReference type="Proteomes" id="UP000319627">
    <property type="component" value="Unassembled WGS sequence"/>
</dbReference>
<dbReference type="InterPro" id="IPR002934">
    <property type="entry name" value="Polymerase_NTP_transf_dom"/>
</dbReference>
<sequence length="111" mass="12440">MPVLELNHLYLEPRHLTLLQHILHQQVPHAEVWAYGSRVTGGAHETSDLDLVLRAPTDPKAEVAGYLALKEALQASALPITVDVRSWWLLPDSCQQEIERAYVVVQTGKLI</sequence>
<dbReference type="EMBL" id="VLKG01000014">
    <property type="protein sequence ID" value="TWH64004.1"/>
    <property type="molecule type" value="Genomic_DNA"/>
</dbReference>
<gene>
    <name evidence="2" type="ORF">LX59_02828</name>
</gene>
<comment type="caution">
    <text evidence="2">The sequence shown here is derived from an EMBL/GenBank/DDBJ whole genome shotgun (WGS) entry which is preliminary data.</text>
</comment>
<name>A0A562HZM3_9GAMM</name>
<keyword evidence="3" id="KW-1185">Reference proteome</keyword>